<keyword evidence="1 5" id="KW-0132">Cell division</keyword>
<dbReference type="AlphaFoldDB" id="A0A2G9EAP2"/>
<accession>A0A2G9EAP2</accession>
<evidence type="ECO:0000256" key="4">
    <source>
        <dbReference type="ARBA" id="ARBA00044936"/>
    </source>
</evidence>
<dbReference type="Proteomes" id="UP000231749">
    <property type="component" value="Chromosome"/>
</dbReference>
<dbReference type="Gene3D" id="3.30.110.150">
    <property type="entry name" value="SepF-like protein"/>
    <property type="match status" value="1"/>
</dbReference>
<dbReference type="Pfam" id="PF04472">
    <property type="entry name" value="SepF"/>
    <property type="match status" value="1"/>
</dbReference>
<evidence type="ECO:0000256" key="2">
    <source>
        <dbReference type="ARBA" id="ARBA00023210"/>
    </source>
</evidence>
<dbReference type="InterPro" id="IPR023052">
    <property type="entry name" value="Cell_div_SepF"/>
</dbReference>
<dbReference type="InterPro" id="IPR038594">
    <property type="entry name" value="SepF-like_sf"/>
</dbReference>
<organism evidence="5 6">
    <name type="scientific">Fusobacterium pseudoperiodonticum</name>
    <dbReference type="NCBI Taxonomy" id="2663009"/>
    <lineage>
        <taxon>Bacteria</taxon>
        <taxon>Fusobacteriati</taxon>
        <taxon>Fusobacteriota</taxon>
        <taxon>Fusobacteriia</taxon>
        <taxon>Fusobacteriales</taxon>
        <taxon>Fusobacteriaceae</taxon>
        <taxon>Fusobacterium</taxon>
    </lineage>
</organism>
<dbReference type="PANTHER" id="PTHR35798">
    <property type="entry name" value="CELL DIVISION PROTEIN SEPF"/>
    <property type="match status" value="1"/>
</dbReference>
<dbReference type="RefSeq" id="WP_099971053.1">
    <property type="nucleotide sequence ID" value="NZ_CP024701.1"/>
</dbReference>
<sequence>MGILKDIKELVGINTEEEYDEEDEVIEETSRTISKREKMEMDTVDEFRYDDYSTIFIDPKQFEDCKKIANYIEKEKMITINLENIGPNVAQRIMDFLAGAMEIKNASFAQIAKNVYTIVPENMKVYYEGKRREKKLIDLEKGERFEGEN</sequence>
<evidence type="ECO:0000256" key="3">
    <source>
        <dbReference type="ARBA" id="ARBA00023306"/>
    </source>
</evidence>
<evidence type="ECO:0000256" key="1">
    <source>
        <dbReference type="ARBA" id="ARBA00022618"/>
    </source>
</evidence>
<keyword evidence="3" id="KW-0131">Cell cycle</keyword>
<dbReference type="GO" id="GO:0000917">
    <property type="term" value="P:division septum assembly"/>
    <property type="evidence" value="ECO:0007669"/>
    <property type="project" value="UniProtKB-KW"/>
</dbReference>
<dbReference type="InterPro" id="IPR007561">
    <property type="entry name" value="Cell_div_SepF/SepF-rel"/>
</dbReference>
<keyword evidence="2" id="KW-0717">Septation</keyword>
<comment type="function">
    <text evidence="4">Cell division protein that is part of the divisome complex and is recruited early to the Z-ring. Probably stimulates Z-ring formation, perhaps through the cross-linking of FtsZ protofilaments. Its function overlaps with FtsA.</text>
</comment>
<proteinExistence type="predicted"/>
<evidence type="ECO:0000313" key="5">
    <source>
        <dbReference type="EMBL" id="ATV65686.1"/>
    </source>
</evidence>
<evidence type="ECO:0000313" key="6">
    <source>
        <dbReference type="Proteomes" id="UP000231749"/>
    </source>
</evidence>
<name>A0A2G9EAP2_9FUSO</name>
<dbReference type="EMBL" id="CP024702">
    <property type="protein sequence ID" value="ATV65686.1"/>
    <property type="molecule type" value="Genomic_DNA"/>
</dbReference>
<gene>
    <name evidence="5" type="ORF">CTM86_03305</name>
</gene>
<protein>
    <submittedName>
        <fullName evidence="5">Cell division protein SepF</fullName>
    </submittedName>
</protein>
<dbReference type="PANTHER" id="PTHR35798:SF1">
    <property type="entry name" value="CELL DIVISION PROTEIN SEPF"/>
    <property type="match status" value="1"/>
</dbReference>
<reference evidence="6" key="1">
    <citation type="submission" date="2017-11" db="EMBL/GenBank/DDBJ databases">
        <title>Genome sequencing of Fusobacterium periodonticum KCOM 1282.</title>
        <authorList>
            <person name="Kook J.-K."/>
            <person name="Park S.-N."/>
            <person name="Lim Y.K."/>
        </authorList>
    </citation>
    <scope>NUCLEOTIDE SEQUENCE [LARGE SCALE GENOMIC DNA]</scope>
    <source>
        <strain evidence="6">KCOM 1282</strain>
    </source>
</reference>